<dbReference type="Gene3D" id="2.40.160.10">
    <property type="entry name" value="Porin"/>
    <property type="match status" value="1"/>
</dbReference>
<sequence>MHKRRSARLVGFAVAAASVGGQAAAYGIDDWPTHVVFADGTDLGLSAQYQFDTNRFSDDRLPDGSHRFDDETANRRKELGFYLRKKGVYDIGSVYDFWNKQWLDTYARVQSKALFGTDVGAFRIGYTKTPVGFEGVTSSRATSFLETALPIQAFYENRRSGVDWALERPRYRVDLGYYLGQDLQGDNDGTTIGGRFAFTPFKAAGQVLHLGVSASRESPDASTDGRGRRNLPSIRPRARPEAGLTPVRLVDTGTLGDVDTIDRLGLEALWIDGPWSVQGEVLTLDVERNRGLPDFRGHGYYVFGSWIATGESRPYSGGNSGNVKPKGRWGALEWLLRYSAVDLDDGTIRGGRQHDWTLGANWYLTPYFKFQANYVKASSRRQGLDLDPAVFQLRAQIFF</sequence>
<evidence type="ECO:0000313" key="3">
    <source>
        <dbReference type="EMBL" id="PZQ19603.1"/>
    </source>
</evidence>
<dbReference type="Proteomes" id="UP000249046">
    <property type="component" value="Unassembled WGS sequence"/>
</dbReference>
<organism evidence="3 4">
    <name type="scientific">Rhodanobacter denitrificans</name>
    <dbReference type="NCBI Taxonomy" id="666685"/>
    <lineage>
        <taxon>Bacteria</taxon>
        <taxon>Pseudomonadati</taxon>
        <taxon>Pseudomonadota</taxon>
        <taxon>Gammaproteobacteria</taxon>
        <taxon>Lysobacterales</taxon>
        <taxon>Rhodanobacteraceae</taxon>
        <taxon>Rhodanobacter</taxon>
    </lineage>
</organism>
<dbReference type="InterPro" id="IPR010870">
    <property type="entry name" value="Porin_O/P"/>
</dbReference>
<accession>A0A2W5MPF8</accession>
<evidence type="ECO:0000256" key="2">
    <source>
        <dbReference type="SAM" id="SignalP"/>
    </source>
</evidence>
<keyword evidence="2" id="KW-0732">Signal</keyword>
<name>A0A2W5MPF8_9GAMM</name>
<comment type="caution">
    <text evidence="3">The sequence shown here is derived from an EMBL/GenBank/DDBJ whole genome shotgun (WGS) entry which is preliminary data.</text>
</comment>
<dbReference type="SUPFAM" id="SSF56935">
    <property type="entry name" value="Porins"/>
    <property type="match status" value="1"/>
</dbReference>
<feature type="compositionally biased region" description="Basic and acidic residues" evidence="1">
    <location>
        <begin position="217"/>
        <end position="227"/>
    </location>
</feature>
<dbReference type="InterPro" id="IPR023614">
    <property type="entry name" value="Porin_dom_sf"/>
</dbReference>
<dbReference type="Pfam" id="PF07396">
    <property type="entry name" value="Porin_O_P"/>
    <property type="match status" value="1"/>
</dbReference>
<proteinExistence type="predicted"/>
<dbReference type="EMBL" id="QFPO01000002">
    <property type="protein sequence ID" value="PZQ19603.1"/>
    <property type="molecule type" value="Genomic_DNA"/>
</dbReference>
<evidence type="ECO:0000256" key="1">
    <source>
        <dbReference type="SAM" id="MobiDB-lite"/>
    </source>
</evidence>
<dbReference type="AlphaFoldDB" id="A0A2W5MPF8"/>
<protein>
    <submittedName>
        <fullName evidence="3">Porin</fullName>
    </submittedName>
</protein>
<feature type="signal peptide" evidence="2">
    <location>
        <begin position="1"/>
        <end position="23"/>
    </location>
</feature>
<feature type="chain" id="PRO_5016045314" evidence="2">
    <location>
        <begin position="24"/>
        <end position="399"/>
    </location>
</feature>
<evidence type="ECO:0000313" key="4">
    <source>
        <dbReference type="Proteomes" id="UP000249046"/>
    </source>
</evidence>
<reference evidence="3 4" key="1">
    <citation type="submission" date="2017-08" db="EMBL/GenBank/DDBJ databases">
        <title>Infants hospitalized years apart are colonized by the same room-sourced microbial strains.</title>
        <authorList>
            <person name="Brooks B."/>
            <person name="Olm M.R."/>
            <person name="Firek B.A."/>
            <person name="Baker R."/>
            <person name="Thomas B.C."/>
            <person name="Morowitz M.J."/>
            <person name="Banfield J.F."/>
        </authorList>
    </citation>
    <scope>NUCLEOTIDE SEQUENCE [LARGE SCALE GENOMIC DNA]</scope>
    <source>
        <strain evidence="3">S2_005_003_R2_42</strain>
    </source>
</reference>
<feature type="region of interest" description="Disordered" evidence="1">
    <location>
        <begin position="213"/>
        <end position="238"/>
    </location>
</feature>
<gene>
    <name evidence="3" type="ORF">DI564_02555</name>
</gene>